<proteinExistence type="predicted"/>
<keyword evidence="2" id="KW-1185">Reference proteome</keyword>
<sequence length="120" mass="12419">MDTPWLLSYAGASGPHVDRTVPAAYARISGAPAAPVVDDTRSWSSTGQTPGAVRLGTGHYRVSWDAVGKYGGTGGDGSSCHLGNIGDYAAPPRVDVDVWCYGPAGLPGDAPFSVVYVRRP</sequence>
<evidence type="ECO:0000313" key="1">
    <source>
        <dbReference type="EMBL" id="MFC5833397.1"/>
    </source>
</evidence>
<protein>
    <submittedName>
        <fullName evidence="1">Uncharacterized protein</fullName>
    </submittedName>
</protein>
<evidence type="ECO:0000313" key="2">
    <source>
        <dbReference type="Proteomes" id="UP001596058"/>
    </source>
</evidence>
<reference evidence="2" key="1">
    <citation type="journal article" date="2019" name="Int. J. Syst. Evol. Microbiol.">
        <title>The Global Catalogue of Microorganisms (GCM) 10K type strain sequencing project: providing services to taxonomists for standard genome sequencing and annotation.</title>
        <authorList>
            <consortium name="The Broad Institute Genomics Platform"/>
            <consortium name="The Broad Institute Genome Sequencing Center for Infectious Disease"/>
            <person name="Wu L."/>
            <person name="Ma J."/>
        </authorList>
    </citation>
    <scope>NUCLEOTIDE SEQUENCE [LARGE SCALE GENOMIC DNA]</scope>
    <source>
        <strain evidence="2">CCUG 53903</strain>
    </source>
</reference>
<name>A0ABW1D7K5_9ACTN</name>
<dbReference type="Proteomes" id="UP001596058">
    <property type="component" value="Unassembled WGS sequence"/>
</dbReference>
<organism evidence="1 2">
    <name type="scientific">Nonomuraea insulae</name>
    <dbReference type="NCBI Taxonomy" id="1616787"/>
    <lineage>
        <taxon>Bacteria</taxon>
        <taxon>Bacillati</taxon>
        <taxon>Actinomycetota</taxon>
        <taxon>Actinomycetes</taxon>
        <taxon>Streptosporangiales</taxon>
        <taxon>Streptosporangiaceae</taxon>
        <taxon>Nonomuraea</taxon>
    </lineage>
</organism>
<accession>A0ABW1D7K5</accession>
<dbReference type="EMBL" id="JBHSPA010000093">
    <property type="protein sequence ID" value="MFC5833397.1"/>
    <property type="molecule type" value="Genomic_DNA"/>
</dbReference>
<dbReference type="RefSeq" id="WP_379522824.1">
    <property type="nucleotide sequence ID" value="NZ_JBHSPA010000093.1"/>
</dbReference>
<comment type="caution">
    <text evidence="1">The sequence shown here is derived from an EMBL/GenBank/DDBJ whole genome shotgun (WGS) entry which is preliminary data.</text>
</comment>
<gene>
    <name evidence="1" type="ORF">ACFPZ3_56925</name>
</gene>